<feature type="transmembrane region" description="Helical" evidence="6">
    <location>
        <begin position="38"/>
        <end position="57"/>
    </location>
</feature>
<evidence type="ECO:0000256" key="5">
    <source>
        <dbReference type="ARBA" id="ARBA00023136"/>
    </source>
</evidence>
<feature type="transmembrane region" description="Helical" evidence="6">
    <location>
        <begin position="94"/>
        <end position="117"/>
    </location>
</feature>
<dbReference type="InterPro" id="IPR020846">
    <property type="entry name" value="MFS_dom"/>
</dbReference>
<keyword evidence="5 6" id="KW-0472">Membrane</keyword>
<dbReference type="Proteomes" id="UP000005707">
    <property type="component" value="Unassembled WGS sequence"/>
</dbReference>
<dbReference type="STRING" id="1033810.HLPCO_000013"/>
<dbReference type="AlphaFoldDB" id="U2DYN7"/>
<dbReference type="GO" id="GO:0022857">
    <property type="term" value="F:transmembrane transporter activity"/>
    <property type="evidence" value="ECO:0007669"/>
    <property type="project" value="InterPro"/>
</dbReference>
<feature type="transmembrane region" description="Helical" evidence="6">
    <location>
        <begin position="129"/>
        <end position="151"/>
    </location>
</feature>
<dbReference type="Gene3D" id="1.20.1250.20">
    <property type="entry name" value="MFS general substrate transporter like domains"/>
    <property type="match status" value="1"/>
</dbReference>
<evidence type="ECO:0000256" key="3">
    <source>
        <dbReference type="ARBA" id="ARBA00022692"/>
    </source>
</evidence>
<evidence type="ECO:0000256" key="2">
    <source>
        <dbReference type="ARBA" id="ARBA00022448"/>
    </source>
</evidence>
<feature type="transmembrane region" description="Helical" evidence="6">
    <location>
        <begin position="270"/>
        <end position="288"/>
    </location>
</feature>
<feature type="transmembrane region" description="Helical" evidence="6">
    <location>
        <begin position="294"/>
        <end position="310"/>
    </location>
</feature>
<evidence type="ECO:0000256" key="1">
    <source>
        <dbReference type="ARBA" id="ARBA00004651"/>
    </source>
</evidence>
<reference evidence="8 9" key="2">
    <citation type="journal article" date="2013" name="PLoS ONE">
        <title>INDIGO - INtegrated Data Warehouse of MIcrobial GenOmes with Examples from the Red Sea Extremophiles.</title>
        <authorList>
            <person name="Alam I."/>
            <person name="Antunes A."/>
            <person name="Kamau A.A."/>
            <person name="Ba Alawi W."/>
            <person name="Kalkatawi M."/>
            <person name="Stingl U."/>
            <person name="Bajic V.B."/>
        </authorList>
    </citation>
    <scope>NUCLEOTIDE SEQUENCE [LARGE SCALE GENOMIC DNA]</scope>
    <source>
        <strain evidence="8 9">SSD-17B</strain>
    </source>
</reference>
<organism evidence="8 9">
    <name type="scientific">Haloplasma contractile SSD-17B</name>
    <dbReference type="NCBI Taxonomy" id="1033810"/>
    <lineage>
        <taxon>Bacteria</taxon>
        <taxon>Bacillati</taxon>
        <taxon>Mycoplasmatota</taxon>
        <taxon>Mollicutes</taxon>
        <taxon>Haloplasmatales</taxon>
        <taxon>Haloplasmataceae</taxon>
        <taxon>Haloplasma</taxon>
    </lineage>
</organism>
<dbReference type="GO" id="GO:0005886">
    <property type="term" value="C:plasma membrane"/>
    <property type="evidence" value="ECO:0007669"/>
    <property type="project" value="UniProtKB-SubCell"/>
</dbReference>
<keyword evidence="4 6" id="KW-1133">Transmembrane helix</keyword>
<feature type="transmembrane region" description="Helical" evidence="6">
    <location>
        <begin position="242"/>
        <end position="263"/>
    </location>
</feature>
<name>U2DYN7_9MOLU</name>
<dbReference type="FunCoup" id="U2DYN7">
    <property type="interactions" value="288"/>
</dbReference>
<evidence type="ECO:0000313" key="8">
    <source>
        <dbReference type="EMBL" id="ERJ13362.1"/>
    </source>
</evidence>
<keyword evidence="3 6" id="KW-0812">Transmembrane</keyword>
<reference evidence="8 9" key="1">
    <citation type="journal article" date="2011" name="J. Bacteriol.">
        <title>Genome sequence of Haloplasma contractile, an unusual contractile bacterium from a deep-sea anoxic brine lake.</title>
        <authorList>
            <person name="Antunes A."/>
            <person name="Alam I."/>
            <person name="El Dorry H."/>
            <person name="Siam R."/>
            <person name="Robertson A."/>
            <person name="Bajic V.B."/>
            <person name="Stingl U."/>
        </authorList>
    </citation>
    <scope>NUCLEOTIDE SEQUENCE [LARGE SCALE GENOMIC DNA]</scope>
    <source>
        <strain evidence="8 9">SSD-17B</strain>
    </source>
</reference>
<gene>
    <name evidence="8" type="ORF">HLPCO_000013</name>
</gene>
<dbReference type="PRINTS" id="PR01035">
    <property type="entry name" value="TCRTETA"/>
</dbReference>
<evidence type="ECO:0000256" key="4">
    <source>
        <dbReference type="ARBA" id="ARBA00022989"/>
    </source>
</evidence>
<evidence type="ECO:0000259" key="7">
    <source>
        <dbReference type="PROSITE" id="PS50850"/>
    </source>
</evidence>
<feature type="transmembrane region" description="Helical" evidence="6">
    <location>
        <begin position="69"/>
        <end position="88"/>
    </location>
</feature>
<feature type="transmembrane region" description="Helical" evidence="6">
    <location>
        <begin position="203"/>
        <end position="222"/>
    </location>
</feature>
<dbReference type="PROSITE" id="PS50850">
    <property type="entry name" value="MFS"/>
    <property type="match status" value="1"/>
</dbReference>
<comment type="subcellular location">
    <subcellularLocation>
        <location evidence="1">Cell membrane</location>
        <topology evidence="1">Multi-pass membrane protein</topology>
    </subcellularLocation>
</comment>
<evidence type="ECO:0000313" key="9">
    <source>
        <dbReference type="Proteomes" id="UP000005707"/>
    </source>
</evidence>
<accession>U2DYN7</accession>
<dbReference type="InterPro" id="IPR011701">
    <property type="entry name" value="MFS"/>
</dbReference>
<feature type="transmembrane region" description="Helical" evidence="6">
    <location>
        <begin position="331"/>
        <end position="352"/>
    </location>
</feature>
<feature type="transmembrane region" description="Helical" evidence="6">
    <location>
        <begin position="157"/>
        <end position="177"/>
    </location>
</feature>
<dbReference type="SUPFAM" id="SSF103473">
    <property type="entry name" value="MFS general substrate transporter"/>
    <property type="match status" value="1"/>
</dbReference>
<feature type="domain" description="Major facilitator superfamily (MFS) profile" evidence="7">
    <location>
        <begin position="4"/>
        <end position="382"/>
    </location>
</feature>
<dbReference type="EMBL" id="AFNU02000001">
    <property type="protein sequence ID" value="ERJ13362.1"/>
    <property type="molecule type" value="Genomic_DNA"/>
</dbReference>
<keyword evidence="9" id="KW-1185">Reference proteome</keyword>
<sequence>MNKKTIIIIIVMTLMAITANMAHPVTPKLVEENGYDPIMYGALFATMAFANLLASPIFGRLSDKHGRKLFLIIGAIGYGLAQLGFGFLQPRYAILSFRFIAGAFACSIFVSGMAYLVDVTKKEYRSKAMAYYTSILGAGMAGGYLLGGLIGNYNYRYSFVAQAIGSVLVATLIFLVVKESHTDRKARTINTNIIVDFKKYSHTILPVLLIAVVLTSFTDIGFNNTFNLYMNNALDFEPLEIGYVMAVTGAIGLFTNIVIFPILKRKFNDAYVLRLSMFVIVVTLTVVALIDNQTYQVIVLIPFFAAIRLYKPLIQSIISKLGERNGEVMGLNNAAHAIGMIAGSFIAGGIIYDINPIYSVYTVAGTCLVAFLLIVVFFKKVVKV</sequence>
<dbReference type="RefSeq" id="WP_008826531.1">
    <property type="nucleotide sequence ID" value="NZ_AFNU02000001.1"/>
</dbReference>
<dbReference type="OrthoDB" id="9793283at2"/>
<dbReference type="InParanoid" id="U2DYN7"/>
<dbReference type="Pfam" id="PF07690">
    <property type="entry name" value="MFS_1"/>
    <property type="match status" value="1"/>
</dbReference>
<keyword evidence="2" id="KW-0813">Transport</keyword>
<dbReference type="InterPro" id="IPR036259">
    <property type="entry name" value="MFS_trans_sf"/>
</dbReference>
<feature type="transmembrane region" description="Helical" evidence="6">
    <location>
        <begin position="358"/>
        <end position="378"/>
    </location>
</feature>
<dbReference type="PANTHER" id="PTHR23504">
    <property type="entry name" value="MAJOR FACILITATOR SUPERFAMILY DOMAIN-CONTAINING PROTEIN 10"/>
    <property type="match status" value="1"/>
</dbReference>
<protein>
    <submittedName>
        <fullName evidence="8">Transporter major facilitator family protein</fullName>
    </submittedName>
</protein>
<dbReference type="eggNOG" id="COG2814">
    <property type="taxonomic scope" value="Bacteria"/>
</dbReference>
<proteinExistence type="predicted"/>
<comment type="caution">
    <text evidence="8">The sequence shown here is derived from an EMBL/GenBank/DDBJ whole genome shotgun (WGS) entry which is preliminary data.</text>
</comment>
<dbReference type="PANTHER" id="PTHR23504:SF15">
    <property type="entry name" value="MAJOR FACILITATOR SUPERFAMILY (MFS) PROFILE DOMAIN-CONTAINING PROTEIN"/>
    <property type="match status" value="1"/>
</dbReference>
<evidence type="ECO:0000256" key="6">
    <source>
        <dbReference type="SAM" id="Phobius"/>
    </source>
</evidence>
<dbReference type="CDD" id="cd17325">
    <property type="entry name" value="MFS_MdtG_SLC18_like"/>
    <property type="match status" value="1"/>
</dbReference>
<dbReference type="InterPro" id="IPR001958">
    <property type="entry name" value="Tet-R_TetA/multi-R_MdtG-like"/>
</dbReference>